<dbReference type="AlphaFoldDB" id="A0AAD4TJL5"/>
<evidence type="ECO:0000313" key="3">
    <source>
        <dbReference type="Proteomes" id="UP001202328"/>
    </source>
</evidence>
<dbReference type="Proteomes" id="UP001202328">
    <property type="component" value="Unassembled WGS sequence"/>
</dbReference>
<protein>
    <submittedName>
        <fullName evidence="2">Uncharacterized protein</fullName>
    </submittedName>
</protein>
<accession>A0AAD4TJL5</accession>
<feature type="non-terminal residue" evidence="2">
    <location>
        <position position="1"/>
    </location>
</feature>
<keyword evidence="3" id="KW-1185">Reference proteome</keyword>
<evidence type="ECO:0000256" key="1">
    <source>
        <dbReference type="SAM" id="MobiDB-lite"/>
    </source>
</evidence>
<gene>
    <name evidence="2" type="ORF">MKW98_029868</name>
</gene>
<dbReference type="EMBL" id="JAJJMB010000969">
    <property type="protein sequence ID" value="KAI3959831.1"/>
    <property type="molecule type" value="Genomic_DNA"/>
</dbReference>
<feature type="region of interest" description="Disordered" evidence="1">
    <location>
        <begin position="87"/>
        <end position="139"/>
    </location>
</feature>
<feature type="compositionally biased region" description="Basic and acidic residues" evidence="1">
    <location>
        <begin position="97"/>
        <end position="129"/>
    </location>
</feature>
<proteinExistence type="predicted"/>
<reference evidence="2" key="1">
    <citation type="submission" date="2022-04" db="EMBL/GenBank/DDBJ databases">
        <title>A functionally conserved STORR gene fusion in Papaver species that diverged 16.8 million years ago.</title>
        <authorList>
            <person name="Catania T."/>
        </authorList>
    </citation>
    <scope>NUCLEOTIDE SEQUENCE</scope>
    <source>
        <strain evidence="2">S-188037</strain>
    </source>
</reference>
<sequence length="139" mass="16284">ATKREGIAKCVFKYGIGMSDIVFMRVWRQVEAPHFFNPAADDPSQRRVELEQRRGVDIIDGEPLSYSCSSPLTVLYSFKYMNKNKRKMKKKKSAMISKEEQKAYERRAKMSKRHQAEDEKAAEDKKAFEDDLPQMLLWD</sequence>
<organism evidence="2 3">
    <name type="scientific">Papaver atlanticum</name>
    <dbReference type="NCBI Taxonomy" id="357466"/>
    <lineage>
        <taxon>Eukaryota</taxon>
        <taxon>Viridiplantae</taxon>
        <taxon>Streptophyta</taxon>
        <taxon>Embryophyta</taxon>
        <taxon>Tracheophyta</taxon>
        <taxon>Spermatophyta</taxon>
        <taxon>Magnoliopsida</taxon>
        <taxon>Ranunculales</taxon>
        <taxon>Papaveraceae</taxon>
        <taxon>Papaveroideae</taxon>
        <taxon>Papaver</taxon>
    </lineage>
</organism>
<name>A0AAD4TJL5_9MAGN</name>
<evidence type="ECO:0000313" key="2">
    <source>
        <dbReference type="EMBL" id="KAI3959831.1"/>
    </source>
</evidence>
<comment type="caution">
    <text evidence="2">The sequence shown here is derived from an EMBL/GenBank/DDBJ whole genome shotgun (WGS) entry which is preliminary data.</text>
</comment>